<keyword evidence="3 5" id="KW-1133">Transmembrane helix</keyword>
<dbReference type="CDD" id="cd04179">
    <property type="entry name" value="DPM_DPG-synthase_like"/>
    <property type="match status" value="1"/>
</dbReference>
<dbReference type="PANTHER" id="PTHR10859">
    <property type="entry name" value="GLYCOSYL TRANSFERASE"/>
    <property type="match status" value="1"/>
</dbReference>
<dbReference type="InterPro" id="IPR001173">
    <property type="entry name" value="Glyco_trans_2-like"/>
</dbReference>
<dbReference type="PANTHER" id="PTHR10859:SF114">
    <property type="entry name" value="DOLICHOL-PHOSPHATE MANNOSYLTRANSFERASE"/>
    <property type="match status" value="1"/>
</dbReference>
<evidence type="ECO:0000256" key="4">
    <source>
        <dbReference type="ARBA" id="ARBA00023136"/>
    </source>
</evidence>
<dbReference type="Pfam" id="PF00535">
    <property type="entry name" value="Glycos_transf_2"/>
    <property type="match status" value="1"/>
</dbReference>
<dbReference type="GeneID" id="57366706"/>
<dbReference type="EMBL" id="JAWJAV010000002">
    <property type="protein sequence ID" value="MDV2620817.1"/>
    <property type="molecule type" value="Genomic_DNA"/>
</dbReference>
<accession>A0AAW8YGU6</accession>
<evidence type="ECO:0000256" key="3">
    <source>
        <dbReference type="ARBA" id="ARBA00022989"/>
    </source>
</evidence>
<evidence type="ECO:0000256" key="5">
    <source>
        <dbReference type="SAM" id="Phobius"/>
    </source>
</evidence>
<evidence type="ECO:0000313" key="9">
    <source>
        <dbReference type="Proteomes" id="UP001280897"/>
    </source>
</evidence>
<name>A0AAW8YGU6_PEDAC</name>
<reference evidence="8" key="2">
    <citation type="submission" date="2023-10" db="EMBL/GenBank/DDBJ databases">
        <authorList>
            <person name="Khurajog B."/>
        </authorList>
    </citation>
    <scope>NUCLEOTIDE SEQUENCE</scope>
    <source>
        <strain evidence="8">BF9</strain>
    </source>
</reference>
<evidence type="ECO:0000256" key="2">
    <source>
        <dbReference type="ARBA" id="ARBA00022692"/>
    </source>
</evidence>
<evidence type="ECO:0000256" key="1">
    <source>
        <dbReference type="ARBA" id="ARBA00004141"/>
    </source>
</evidence>
<dbReference type="GO" id="GO:0016020">
    <property type="term" value="C:membrane"/>
    <property type="evidence" value="ECO:0007669"/>
    <property type="project" value="UniProtKB-SubCell"/>
</dbReference>
<proteinExistence type="predicted"/>
<dbReference type="GO" id="GO:0006487">
    <property type="term" value="P:protein N-linked glycosylation"/>
    <property type="evidence" value="ECO:0007669"/>
    <property type="project" value="TreeGrafter"/>
</dbReference>
<feature type="domain" description="Glycosyltransferase 2-like" evidence="6">
    <location>
        <begin position="6"/>
        <end position="172"/>
    </location>
</feature>
<dbReference type="Gene3D" id="3.90.550.10">
    <property type="entry name" value="Spore Coat Polysaccharide Biosynthesis Protein SpsA, Chain A"/>
    <property type="match status" value="1"/>
</dbReference>
<gene>
    <name evidence="8" type="ORF">R0G89_03610</name>
</gene>
<feature type="transmembrane region" description="Helical" evidence="5">
    <location>
        <begin position="228"/>
        <end position="250"/>
    </location>
</feature>
<organism evidence="8 9">
    <name type="scientific">Pediococcus acidilactici</name>
    <dbReference type="NCBI Taxonomy" id="1254"/>
    <lineage>
        <taxon>Bacteria</taxon>
        <taxon>Bacillati</taxon>
        <taxon>Bacillota</taxon>
        <taxon>Bacilli</taxon>
        <taxon>Lactobacillales</taxon>
        <taxon>Lactobacillaceae</taxon>
        <taxon>Pediococcus</taxon>
        <taxon>Pediococcus acidilactici group</taxon>
    </lineage>
</organism>
<evidence type="ECO:0000313" key="8">
    <source>
        <dbReference type="EMBL" id="MDV2620817.1"/>
    </source>
</evidence>
<dbReference type="SUPFAM" id="SSF53448">
    <property type="entry name" value="Nucleotide-diphospho-sugar transferases"/>
    <property type="match status" value="1"/>
</dbReference>
<dbReference type="InterPro" id="IPR029044">
    <property type="entry name" value="Nucleotide-diphossugar_trans"/>
</dbReference>
<reference evidence="8" key="1">
    <citation type="journal article" date="2023" name="PeerJ">
        <title>Selection and evaluation of lactic acid bacteria from chicken feces in Thailand as potential probiotics.</title>
        <authorList>
            <person name="Khurajog B."/>
            <person name="Disastra Y."/>
            <person name="Lawwyne L.D."/>
            <person name="Sirichokchatchawan W."/>
            <person name="Niyomtham W."/>
            <person name="Yindee J."/>
            <person name="Hampson D.J."/>
            <person name="Prapasarakul N."/>
        </authorList>
    </citation>
    <scope>NUCLEOTIDE SEQUENCE</scope>
    <source>
        <strain evidence="8">BF9</strain>
    </source>
</reference>
<dbReference type="Pfam" id="PF04138">
    <property type="entry name" value="GtrA_DPMS_TM"/>
    <property type="match status" value="1"/>
</dbReference>
<dbReference type="RefSeq" id="WP_008841637.1">
    <property type="nucleotide sequence ID" value="NZ_CP023654.1"/>
</dbReference>
<keyword evidence="2 5" id="KW-0812">Transmembrane</keyword>
<sequence>MKAYGVLIPALNPDEKLLDLIQELLESSVPVQALVVVDDGSDQQAQPIFQRLADMEDERIRILHHEVNRGKGAALKTGFKYILENFPQIQGIATMDADGQHPVDALAACIHQFEKHPQDLIIGARQFTNQIPWRSQFGNVLTRKLVRMLTRQNISDTQTGLRVIPRSYVRQLLSFPGERFEFEFDMLLRARKFQVKITEQPIPTIYLDGNKSSHFRVVRDSVAIYARFLKFAMSGLISFLVDVGLFELMIVLMGKELLGERIIVATIVSRLLSAMVNYTLNHRVVFGKQGRQTVIKYGVLFIIQMFASGYLTDLVTGWLPHSQGSVAPLIAKIVVDFTLFIISYQIQRDLIFKEKRGAD</sequence>
<dbReference type="GO" id="GO:0000271">
    <property type="term" value="P:polysaccharide biosynthetic process"/>
    <property type="evidence" value="ECO:0007669"/>
    <property type="project" value="InterPro"/>
</dbReference>
<evidence type="ECO:0000259" key="7">
    <source>
        <dbReference type="Pfam" id="PF04138"/>
    </source>
</evidence>
<feature type="transmembrane region" description="Helical" evidence="5">
    <location>
        <begin position="326"/>
        <end position="346"/>
    </location>
</feature>
<comment type="subcellular location">
    <subcellularLocation>
        <location evidence="1">Membrane</location>
        <topology evidence="1">Multi-pass membrane protein</topology>
    </subcellularLocation>
</comment>
<feature type="transmembrane region" description="Helical" evidence="5">
    <location>
        <begin position="262"/>
        <end position="281"/>
    </location>
</feature>
<dbReference type="InterPro" id="IPR007267">
    <property type="entry name" value="GtrA_DPMS_TM"/>
</dbReference>
<feature type="transmembrane region" description="Helical" evidence="5">
    <location>
        <begin position="293"/>
        <end position="311"/>
    </location>
</feature>
<dbReference type="Proteomes" id="UP001280897">
    <property type="component" value="Unassembled WGS sequence"/>
</dbReference>
<evidence type="ECO:0000259" key="6">
    <source>
        <dbReference type="Pfam" id="PF00535"/>
    </source>
</evidence>
<feature type="domain" description="GtrA/DPMS transmembrane" evidence="7">
    <location>
        <begin position="230"/>
        <end position="352"/>
    </location>
</feature>
<comment type="caution">
    <text evidence="8">The sequence shown here is derived from an EMBL/GenBank/DDBJ whole genome shotgun (WGS) entry which is preliminary data.</text>
</comment>
<protein>
    <submittedName>
        <fullName evidence="8">Bifunctional glycosyltransferase family 2/GtrA family protein</fullName>
    </submittedName>
</protein>
<keyword evidence="4 5" id="KW-0472">Membrane</keyword>
<dbReference type="AlphaFoldDB" id="A0AAW8YGU6"/>